<feature type="region of interest" description="Disordered" evidence="1">
    <location>
        <begin position="1"/>
        <end position="52"/>
    </location>
</feature>
<feature type="compositionally biased region" description="Basic and acidic residues" evidence="1">
    <location>
        <begin position="1"/>
        <end position="10"/>
    </location>
</feature>
<protein>
    <submittedName>
        <fullName evidence="2">Uncharacterized protein</fullName>
    </submittedName>
</protein>
<accession>A0A5B7FL34</accession>
<evidence type="ECO:0000256" key="1">
    <source>
        <dbReference type="SAM" id="MobiDB-lite"/>
    </source>
</evidence>
<name>A0A5B7FL34_PORTR</name>
<reference evidence="2 3" key="1">
    <citation type="submission" date="2019-05" db="EMBL/GenBank/DDBJ databases">
        <title>Another draft genome of Portunus trituberculatus and its Hox gene families provides insights of decapod evolution.</title>
        <authorList>
            <person name="Jeong J.-H."/>
            <person name="Song I."/>
            <person name="Kim S."/>
            <person name="Choi T."/>
            <person name="Kim D."/>
            <person name="Ryu S."/>
            <person name="Kim W."/>
        </authorList>
    </citation>
    <scope>NUCLEOTIDE SEQUENCE [LARGE SCALE GENOMIC DNA]</scope>
    <source>
        <tissue evidence="2">Muscle</tissue>
    </source>
</reference>
<keyword evidence="3" id="KW-1185">Reference proteome</keyword>
<sequence length="81" mass="9033">MHAGMREERNVSTVSFPSRASLRDFAEHGDLSPGFRSEEPTRKEGEGKHEAATTHLQYSALTFTVPAAFPITSWKTQLKTL</sequence>
<feature type="compositionally biased region" description="Basic and acidic residues" evidence="1">
    <location>
        <begin position="21"/>
        <end position="52"/>
    </location>
</feature>
<dbReference type="Proteomes" id="UP000324222">
    <property type="component" value="Unassembled WGS sequence"/>
</dbReference>
<evidence type="ECO:0000313" key="2">
    <source>
        <dbReference type="EMBL" id="MPC45883.1"/>
    </source>
</evidence>
<organism evidence="2 3">
    <name type="scientific">Portunus trituberculatus</name>
    <name type="common">Swimming crab</name>
    <name type="synonym">Neptunus trituberculatus</name>
    <dbReference type="NCBI Taxonomy" id="210409"/>
    <lineage>
        <taxon>Eukaryota</taxon>
        <taxon>Metazoa</taxon>
        <taxon>Ecdysozoa</taxon>
        <taxon>Arthropoda</taxon>
        <taxon>Crustacea</taxon>
        <taxon>Multicrustacea</taxon>
        <taxon>Malacostraca</taxon>
        <taxon>Eumalacostraca</taxon>
        <taxon>Eucarida</taxon>
        <taxon>Decapoda</taxon>
        <taxon>Pleocyemata</taxon>
        <taxon>Brachyura</taxon>
        <taxon>Eubrachyura</taxon>
        <taxon>Portunoidea</taxon>
        <taxon>Portunidae</taxon>
        <taxon>Portuninae</taxon>
        <taxon>Portunus</taxon>
    </lineage>
</organism>
<evidence type="ECO:0000313" key="3">
    <source>
        <dbReference type="Proteomes" id="UP000324222"/>
    </source>
</evidence>
<comment type="caution">
    <text evidence="2">The sequence shown here is derived from an EMBL/GenBank/DDBJ whole genome shotgun (WGS) entry which is preliminary data.</text>
</comment>
<proteinExistence type="predicted"/>
<dbReference type="EMBL" id="VSRR010006937">
    <property type="protein sequence ID" value="MPC45883.1"/>
    <property type="molecule type" value="Genomic_DNA"/>
</dbReference>
<gene>
    <name evidence="2" type="ORF">E2C01_039590</name>
</gene>
<dbReference type="AlphaFoldDB" id="A0A5B7FL34"/>